<feature type="region of interest" description="Disordered" evidence="4">
    <location>
        <begin position="1"/>
        <end position="20"/>
    </location>
</feature>
<dbReference type="InterPro" id="IPR036390">
    <property type="entry name" value="WH_DNA-bd_sf"/>
</dbReference>
<keyword evidence="1" id="KW-0489">Methyltransferase</keyword>
<evidence type="ECO:0000313" key="8">
    <source>
        <dbReference type="EMBL" id="KAK4464498.1"/>
    </source>
</evidence>
<dbReference type="AlphaFoldDB" id="A0AAV9HVZ0"/>
<gene>
    <name evidence="8" type="ORF">QBC42DRAFT_171254</name>
</gene>
<dbReference type="InterPro" id="IPR041698">
    <property type="entry name" value="Methyltransf_25"/>
</dbReference>
<dbReference type="GO" id="GO:0008171">
    <property type="term" value="F:O-methyltransferase activity"/>
    <property type="evidence" value="ECO:0007669"/>
    <property type="project" value="InterPro"/>
</dbReference>
<dbReference type="Proteomes" id="UP001321749">
    <property type="component" value="Unassembled WGS sequence"/>
</dbReference>
<dbReference type="Pfam" id="PF08100">
    <property type="entry name" value="Dimerisation"/>
    <property type="match status" value="1"/>
</dbReference>
<sequence>MTDSKSNGGNDHANGRSSVSGELIPADTLALVLENLSSSVRSALSHMEGPLKSTLEAKLHDQGEHKLPDARLSTLAAEVINELHKAQLILEPKPVILADHFLGYVSSKCLNAAVQQNIPDILEKSGPLTLEQLSEISESRPARLSQILTLLRNNGIFAYDPATGRYSNNAASTLLLSNHWTQWKNWVELYGNQMYDIARGIPESTKKSSNRSAAQVNYETDLDMFSYFQERGWVPILHRTLGGGATAMAPGIVEDYPWESLLGPGGKGGRILDIGGGGGGLIVSLLRRFPHLRGAVFDLPKVAEHNKTLFHDKGGQYADVGARVELFGGDFFKEVPAFEHYTMKWCLHDWTDDNCVAILSTIRKAITQGPRSRLVVMESVLADGRAQRLSRYGDIHMMMMTAGGRERTEDQWRAIVERSGWKIEKVYHLRNAWVKAIELSPAESKVKYVMGHDNTELKRLGAQHEWIKASTGSLLHCPVNMKKEGMRVLDSGTADGVWIMDLATSLPESTKFFGTDIAPHMFPAKPPKNMEFSVQSVTDPWPREWDSSFDLVHQKLVLSACDPASAKKVVATLFSLVKPGGWIQLLECDHSGGFSAEKKARYPATVKFGDLVINAMSKSGKSGQHGLALRGYLREAGAVNIIETLIDCPVGVSAASPSLRGSTKENLLQVVTNLKAASTSEIFFLPPKILNYSAF</sequence>
<keyword evidence="9" id="KW-1185">Reference proteome</keyword>
<dbReference type="InterPro" id="IPR036388">
    <property type="entry name" value="WH-like_DNA-bd_sf"/>
</dbReference>
<dbReference type="InterPro" id="IPR016461">
    <property type="entry name" value="COMT-like"/>
</dbReference>
<feature type="domain" description="O-methyltransferase dimerisation" evidence="6">
    <location>
        <begin position="99"/>
        <end position="177"/>
    </location>
</feature>
<evidence type="ECO:0000256" key="3">
    <source>
        <dbReference type="ARBA" id="ARBA00022691"/>
    </source>
</evidence>
<organism evidence="8 9">
    <name type="scientific">Cladorrhinum samala</name>
    <dbReference type="NCBI Taxonomy" id="585594"/>
    <lineage>
        <taxon>Eukaryota</taxon>
        <taxon>Fungi</taxon>
        <taxon>Dikarya</taxon>
        <taxon>Ascomycota</taxon>
        <taxon>Pezizomycotina</taxon>
        <taxon>Sordariomycetes</taxon>
        <taxon>Sordariomycetidae</taxon>
        <taxon>Sordariales</taxon>
        <taxon>Podosporaceae</taxon>
        <taxon>Cladorrhinum</taxon>
    </lineage>
</organism>
<comment type="caution">
    <text evidence="8">The sequence shown here is derived from an EMBL/GenBank/DDBJ whole genome shotgun (WGS) entry which is preliminary data.</text>
</comment>
<dbReference type="PANTHER" id="PTHR43712:SF2">
    <property type="entry name" value="O-METHYLTRANSFERASE CICE"/>
    <property type="match status" value="1"/>
</dbReference>
<dbReference type="PROSITE" id="PS51683">
    <property type="entry name" value="SAM_OMT_II"/>
    <property type="match status" value="1"/>
</dbReference>
<evidence type="ECO:0000259" key="5">
    <source>
        <dbReference type="Pfam" id="PF00891"/>
    </source>
</evidence>
<evidence type="ECO:0000259" key="7">
    <source>
        <dbReference type="Pfam" id="PF13649"/>
    </source>
</evidence>
<dbReference type="InterPro" id="IPR029063">
    <property type="entry name" value="SAM-dependent_MTases_sf"/>
</dbReference>
<dbReference type="InterPro" id="IPR012967">
    <property type="entry name" value="COMT_dimerisation"/>
</dbReference>
<dbReference type="EMBL" id="MU864948">
    <property type="protein sequence ID" value="KAK4464498.1"/>
    <property type="molecule type" value="Genomic_DNA"/>
</dbReference>
<keyword evidence="2" id="KW-0808">Transferase</keyword>
<evidence type="ECO:0000259" key="6">
    <source>
        <dbReference type="Pfam" id="PF08100"/>
    </source>
</evidence>
<evidence type="ECO:0000256" key="1">
    <source>
        <dbReference type="ARBA" id="ARBA00022603"/>
    </source>
</evidence>
<reference evidence="8" key="1">
    <citation type="journal article" date="2023" name="Mol. Phylogenet. Evol.">
        <title>Genome-scale phylogeny and comparative genomics of the fungal order Sordariales.</title>
        <authorList>
            <person name="Hensen N."/>
            <person name="Bonometti L."/>
            <person name="Westerberg I."/>
            <person name="Brannstrom I.O."/>
            <person name="Guillou S."/>
            <person name="Cros-Aarteil S."/>
            <person name="Calhoun S."/>
            <person name="Haridas S."/>
            <person name="Kuo A."/>
            <person name="Mondo S."/>
            <person name="Pangilinan J."/>
            <person name="Riley R."/>
            <person name="LaButti K."/>
            <person name="Andreopoulos B."/>
            <person name="Lipzen A."/>
            <person name="Chen C."/>
            <person name="Yan M."/>
            <person name="Daum C."/>
            <person name="Ng V."/>
            <person name="Clum A."/>
            <person name="Steindorff A."/>
            <person name="Ohm R.A."/>
            <person name="Martin F."/>
            <person name="Silar P."/>
            <person name="Natvig D.O."/>
            <person name="Lalanne C."/>
            <person name="Gautier V."/>
            <person name="Ament-Velasquez S.L."/>
            <person name="Kruys A."/>
            <person name="Hutchinson M.I."/>
            <person name="Powell A.J."/>
            <person name="Barry K."/>
            <person name="Miller A.N."/>
            <person name="Grigoriev I.V."/>
            <person name="Debuchy R."/>
            <person name="Gladieux P."/>
            <person name="Hiltunen Thoren M."/>
            <person name="Johannesson H."/>
        </authorList>
    </citation>
    <scope>NUCLEOTIDE SEQUENCE</scope>
    <source>
        <strain evidence="8">PSN324</strain>
    </source>
</reference>
<proteinExistence type="predicted"/>
<dbReference type="GO" id="GO:0032259">
    <property type="term" value="P:methylation"/>
    <property type="evidence" value="ECO:0007669"/>
    <property type="project" value="UniProtKB-KW"/>
</dbReference>
<accession>A0AAV9HVZ0</accession>
<protein>
    <submittedName>
        <fullName evidence="8">O-methyltransferase-domain-containing protein</fullName>
    </submittedName>
</protein>
<dbReference type="Pfam" id="PF13649">
    <property type="entry name" value="Methyltransf_25"/>
    <property type="match status" value="1"/>
</dbReference>
<dbReference type="PANTHER" id="PTHR43712">
    <property type="entry name" value="PUTATIVE (AFU_ORTHOLOGUE AFUA_4G14580)-RELATED"/>
    <property type="match status" value="1"/>
</dbReference>
<dbReference type="Pfam" id="PF00891">
    <property type="entry name" value="Methyltransf_2"/>
    <property type="match status" value="1"/>
</dbReference>
<name>A0AAV9HVZ0_9PEZI</name>
<dbReference type="SUPFAM" id="SSF46785">
    <property type="entry name" value="Winged helix' DNA-binding domain"/>
    <property type="match status" value="1"/>
</dbReference>
<feature type="domain" description="Methyltransferase" evidence="7">
    <location>
        <begin position="488"/>
        <end position="581"/>
    </location>
</feature>
<evidence type="ECO:0000256" key="4">
    <source>
        <dbReference type="SAM" id="MobiDB-lite"/>
    </source>
</evidence>
<evidence type="ECO:0000313" key="9">
    <source>
        <dbReference type="Proteomes" id="UP001321749"/>
    </source>
</evidence>
<dbReference type="Gene3D" id="1.10.10.10">
    <property type="entry name" value="Winged helix-like DNA-binding domain superfamily/Winged helix DNA-binding domain"/>
    <property type="match status" value="1"/>
</dbReference>
<dbReference type="Gene3D" id="3.40.50.150">
    <property type="entry name" value="Vaccinia Virus protein VP39"/>
    <property type="match status" value="2"/>
</dbReference>
<keyword evidence="3" id="KW-0949">S-adenosyl-L-methionine</keyword>
<evidence type="ECO:0000256" key="2">
    <source>
        <dbReference type="ARBA" id="ARBA00022679"/>
    </source>
</evidence>
<reference evidence="8" key="2">
    <citation type="submission" date="2023-06" db="EMBL/GenBank/DDBJ databases">
        <authorList>
            <consortium name="Lawrence Berkeley National Laboratory"/>
            <person name="Mondo S.J."/>
            <person name="Hensen N."/>
            <person name="Bonometti L."/>
            <person name="Westerberg I."/>
            <person name="Brannstrom I.O."/>
            <person name="Guillou S."/>
            <person name="Cros-Aarteil S."/>
            <person name="Calhoun S."/>
            <person name="Haridas S."/>
            <person name="Kuo A."/>
            <person name="Pangilinan J."/>
            <person name="Riley R."/>
            <person name="Labutti K."/>
            <person name="Andreopoulos B."/>
            <person name="Lipzen A."/>
            <person name="Chen C."/>
            <person name="Yanf M."/>
            <person name="Daum C."/>
            <person name="Ng V."/>
            <person name="Clum A."/>
            <person name="Steindorff A."/>
            <person name="Ohm R."/>
            <person name="Martin F."/>
            <person name="Silar P."/>
            <person name="Natvig D."/>
            <person name="Lalanne C."/>
            <person name="Gautier V."/>
            <person name="Ament-Velasquez S.L."/>
            <person name="Kruys A."/>
            <person name="Hutchinson M.I."/>
            <person name="Powell A.J."/>
            <person name="Barry K."/>
            <person name="Miller A.N."/>
            <person name="Grigoriev I.V."/>
            <person name="Debuchy R."/>
            <person name="Gladieux P."/>
            <person name="Thoren M.H."/>
            <person name="Johannesson H."/>
        </authorList>
    </citation>
    <scope>NUCLEOTIDE SEQUENCE</scope>
    <source>
        <strain evidence="8">PSN324</strain>
    </source>
</reference>
<feature type="domain" description="O-methyltransferase C-terminal" evidence="5">
    <location>
        <begin position="270"/>
        <end position="421"/>
    </location>
</feature>
<dbReference type="SUPFAM" id="SSF53335">
    <property type="entry name" value="S-adenosyl-L-methionine-dependent methyltransferases"/>
    <property type="match status" value="2"/>
</dbReference>
<dbReference type="GO" id="GO:0046983">
    <property type="term" value="F:protein dimerization activity"/>
    <property type="evidence" value="ECO:0007669"/>
    <property type="project" value="InterPro"/>
</dbReference>
<dbReference type="InterPro" id="IPR001077">
    <property type="entry name" value="COMT_C"/>
</dbReference>